<dbReference type="RefSeq" id="XP_013276184.1">
    <property type="nucleotide sequence ID" value="XM_013420730.1"/>
</dbReference>
<dbReference type="OrthoDB" id="194468at2759"/>
<evidence type="ECO:0000259" key="1">
    <source>
        <dbReference type="Pfam" id="PF01979"/>
    </source>
</evidence>
<dbReference type="Gene3D" id="3.20.20.140">
    <property type="entry name" value="Metal-dependent hydrolases"/>
    <property type="match status" value="1"/>
</dbReference>
<dbReference type="Gene3D" id="2.30.40.10">
    <property type="entry name" value="Urease, subunit C, domain 1"/>
    <property type="match status" value="1"/>
</dbReference>
<dbReference type="GeneID" id="25288197"/>
<organism evidence="2 3">
    <name type="scientific">Rhinocladiella mackenziei CBS 650.93</name>
    <dbReference type="NCBI Taxonomy" id="1442369"/>
    <lineage>
        <taxon>Eukaryota</taxon>
        <taxon>Fungi</taxon>
        <taxon>Dikarya</taxon>
        <taxon>Ascomycota</taxon>
        <taxon>Pezizomycotina</taxon>
        <taxon>Eurotiomycetes</taxon>
        <taxon>Chaetothyriomycetidae</taxon>
        <taxon>Chaetothyriales</taxon>
        <taxon>Herpotrichiellaceae</taxon>
        <taxon>Rhinocladiella</taxon>
    </lineage>
</organism>
<dbReference type="AlphaFoldDB" id="A0A0D2HEM5"/>
<evidence type="ECO:0000313" key="2">
    <source>
        <dbReference type="EMBL" id="KIX09048.1"/>
    </source>
</evidence>
<dbReference type="SUPFAM" id="SSF51556">
    <property type="entry name" value="Metallo-dependent hydrolases"/>
    <property type="match status" value="1"/>
</dbReference>
<dbReference type="InterPro" id="IPR011059">
    <property type="entry name" value="Metal-dep_hydrolase_composite"/>
</dbReference>
<dbReference type="Proteomes" id="UP000053617">
    <property type="component" value="Unassembled WGS sequence"/>
</dbReference>
<dbReference type="InterPro" id="IPR051781">
    <property type="entry name" value="Metallo-dep_Hydrolase"/>
</dbReference>
<dbReference type="InterPro" id="IPR057744">
    <property type="entry name" value="OTAase-like"/>
</dbReference>
<evidence type="ECO:0000313" key="3">
    <source>
        <dbReference type="Proteomes" id="UP000053617"/>
    </source>
</evidence>
<proteinExistence type="predicted"/>
<reference evidence="2 3" key="1">
    <citation type="submission" date="2015-01" db="EMBL/GenBank/DDBJ databases">
        <title>The Genome Sequence of Rhinocladiella mackenzie CBS 650.93.</title>
        <authorList>
            <consortium name="The Broad Institute Genomics Platform"/>
            <person name="Cuomo C."/>
            <person name="de Hoog S."/>
            <person name="Gorbushina A."/>
            <person name="Stielow B."/>
            <person name="Teixiera M."/>
            <person name="Abouelleil A."/>
            <person name="Chapman S.B."/>
            <person name="Priest M."/>
            <person name="Young S.K."/>
            <person name="Wortman J."/>
            <person name="Nusbaum C."/>
            <person name="Birren B."/>
        </authorList>
    </citation>
    <scope>NUCLEOTIDE SEQUENCE [LARGE SCALE GENOMIC DNA]</scope>
    <source>
        <strain evidence="2 3">CBS 650.93</strain>
    </source>
</reference>
<dbReference type="EMBL" id="KN847475">
    <property type="protein sequence ID" value="KIX09048.1"/>
    <property type="molecule type" value="Genomic_DNA"/>
</dbReference>
<dbReference type="HOGENOM" id="CLU_023620_2_1_1"/>
<dbReference type="VEuPathDB" id="FungiDB:Z518_00126"/>
<keyword evidence="3" id="KW-1185">Reference proteome</keyword>
<dbReference type="SUPFAM" id="SSF51338">
    <property type="entry name" value="Composite domain of metallo-dependent hydrolases"/>
    <property type="match status" value="2"/>
</dbReference>
<feature type="domain" description="Amidohydrolase-related" evidence="1">
    <location>
        <begin position="45"/>
        <end position="400"/>
    </location>
</feature>
<dbReference type="Pfam" id="PF01979">
    <property type="entry name" value="Amidohydro_1"/>
    <property type="match status" value="1"/>
</dbReference>
<dbReference type="PANTHER" id="PTHR43135">
    <property type="entry name" value="ALPHA-D-RIBOSE 1-METHYLPHOSPHONATE 5-TRIPHOSPHATE DIPHOSPHATASE"/>
    <property type="match status" value="1"/>
</dbReference>
<dbReference type="STRING" id="1442369.A0A0D2HEM5"/>
<dbReference type="GO" id="GO:0016810">
    <property type="term" value="F:hydrolase activity, acting on carbon-nitrogen (but not peptide) bonds"/>
    <property type="evidence" value="ECO:0007669"/>
    <property type="project" value="InterPro"/>
</dbReference>
<dbReference type="InterPro" id="IPR032466">
    <property type="entry name" value="Metal_Hydrolase"/>
</dbReference>
<protein>
    <recommendedName>
        <fullName evidence="1">Amidohydrolase-related domain-containing protein</fullName>
    </recommendedName>
</protein>
<dbReference type="CDD" id="cd01299">
    <property type="entry name" value="Met_dep_hydrolase_A"/>
    <property type="match status" value="1"/>
</dbReference>
<dbReference type="InterPro" id="IPR006680">
    <property type="entry name" value="Amidohydro-rel"/>
</dbReference>
<dbReference type="PANTHER" id="PTHR43135:SF3">
    <property type="entry name" value="ALPHA-D-RIBOSE 1-METHYLPHOSPHONATE 5-TRIPHOSPHATE DIPHOSPHATASE"/>
    <property type="match status" value="1"/>
</dbReference>
<name>A0A0D2HEM5_9EURO</name>
<sequence>MAPSVIETDLLIPGRGDPIKDAALAWENDRIVWLRAATKVEKVPVITPGLWDCHVHFLGTTSYQTEDIWREPRALCSARGARDVAELLNAGYTSVRELGGDGHELAKAINEGYLAGPNIYSSVSVLSPTAGHGDGHSIPLDTFKDACSHGMVFEVCDGVPECLRAVRLQLRRGAKVIKVCASGGVASEIDDPHHQEFSDDELRAMVEEAHRAQRVVAAHCHGKAGIMAALHTGVTTIEHGTYIDDEAISEMLEKKAILVPTRTIHENGLKLREHWTDKSYAKLQVVAAHQFTTYQKAIKAGARIALGSDLGCSRANTVLSHGQNGIELKYAVDAGMTPLQAIEAATAAGPETLGPPAPRAGQLKEGFDADFIALSSNPLDNIEILSQAKNVTHVWKGGKQFKSPAVAGRWLFPGLRQS</sequence>
<gene>
    <name evidence="2" type="ORF">Z518_00126</name>
</gene>
<accession>A0A0D2HEM5</accession>